<proteinExistence type="predicted"/>
<dbReference type="Proteomes" id="UP000499080">
    <property type="component" value="Unassembled WGS sequence"/>
</dbReference>
<keyword evidence="2" id="KW-1185">Reference proteome</keyword>
<sequence>MDENPNFELFQRATSHRSSNMDRISVKGKTTKSKLYPLVLHLNSYSAVPIIRVNTLTPKPAVTGHATSTLVGRISVGCCSERGRRQLGEWSLKGPLGER</sequence>
<evidence type="ECO:0000313" key="2">
    <source>
        <dbReference type="Proteomes" id="UP000499080"/>
    </source>
</evidence>
<comment type="caution">
    <text evidence="1">The sequence shown here is derived from an EMBL/GenBank/DDBJ whole genome shotgun (WGS) entry which is preliminary data.</text>
</comment>
<evidence type="ECO:0000313" key="1">
    <source>
        <dbReference type="EMBL" id="GBM31990.1"/>
    </source>
</evidence>
<reference evidence="1 2" key="1">
    <citation type="journal article" date="2019" name="Sci. Rep.">
        <title>Orb-weaving spider Araneus ventricosus genome elucidates the spidroin gene catalogue.</title>
        <authorList>
            <person name="Kono N."/>
            <person name="Nakamura H."/>
            <person name="Ohtoshi R."/>
            <person name="Moran D.A.P."/>
            <person name="Shinohara A."/>
            <person name="Yoshida Y."/>
            <person name="Fujiwara M."/>
            <person name="Mori M."/>
            <person name="Tomita M."/>
            <person name="Arakawa K."/>
        </authorList>
    </citation>
    <scope>NUCLEOTIDE SEQUENCE [LARGE SCALE GENOMIC DNA]</scope>
</reference>
<protein>
    <submittedName>
        <fullName evidence="1">Uncharacterized protein</fullName>
    </submittedName>
</protein>
<dbReference type="AlphaFoldDB" id="A0A4Y2ERW8"/>
<accession>A0A4Y2ERW8</accession>
<gene>
    <name evidence="1" type="ORF">AVEN_222320_1</name>
</gene>
<name>A0A4Y2ERW8_ARAVE</name>
<organism evidence="1 2">
    <name type="scientific">Araneus ventricosus</name>
    <name type="common">Orbweaver spider</name>
    <name type="synonym">Epeira ventricosa</name>
    <dbReference type="NCBI Taxonomy" id="182803"/>
    <lineage>
        <taxon>Eukaryota</taxon>
        <taxon>Metazoa</taxon>
        <taxon>Ecdysozoa</taxon>
        <taxon>Arthropoda</taxon>
        <taxon>Chelicerata</taxon>
        <taxon>Arachnida</taxon>
        <taxon>Araneae</taxon>
        <taxon>Araneomorphae</taxon>
        <taxon>Entelegynae</taxon>
        <taxon>Araneoidea</taxon>
        <taxon>Araneidae</taxon>
        <taxon>Araneus</taxon>
    </lineage>
</organism>
<dbReference type="EMBL" id="BGPR01000695">
    <property type="protein sequence ID" value="GBM31990.1"/>
    <property type="molecule type" value="Genomic_DNA"/>
</dbReference>